<gene>
    <name evidence="7" type="ORF">G7071_15390</name>
</gene>
<keyword evidence="8" id="KW-1185">Reference proteome</keyword>
<dbReference type="EMBL" id="CP049866">
    <property type="protein sequence ID" value="QIK76597.1"/>
    <property type="molecule type" value="Genomic_DNA"/>
</dbReference>
<proteinExistence type="predicted"/>
<feature type="region of interest" description="Disordered" evidence="5">
    <location>
        <begin position="67"/>
        <end position="89"/>
    </location>
</feature>
<dbReference type="PANTHER" id="PTHR30168:SF0">
    <property type="entry name" value="INNER MEMBRANE PROTEIN"/>
    <property type="match status" value="1"/>
</dbReference>
<reference evidence="7 8" key="1">
    <citation type="submission" date="2020-03" db="EMBL/GenBank/DDBJ databases">
        <title>Nocardioides sp. nov., isolated from fish.</title>
        <authorList>
            <person name="Hyun D.-W."/>
            <person name="Bae J.-W."/>
        </authorList>
    </citation>
    <scope>NUCLEOTIDE SEQUENCE [LARGE SCALE GENOMIC DNA]</scope>
    <source>
        <strain evidence="7 8">HDW12A</strain>
    </source>
</reference>
<evidence type="ECO:0000313" key="7">
    <source>
        <dbReference type="EMBL" id="QIK76597.1"/>
    </source>
</evidence>
<keyword evidence="4 6" id="KW-0472">Membrane</keyword>
<evidence type="ECO:0000256" key="3">
    <source>
        <dbReference type="ARBA" id="ARBA00022989"/>
    </source>
</evidence>
<feature type="region of interest" description="Disordered" evidence="5">
    <location>
        <begin position="1"/>
        <end position="25"/>
    </location>
</feature>
<keyword evidence="3 6" id="KW-1133">Transmembrane helix</keyword>
<protein>
    <submittedName>
        <fullName evidence="7">Peptidase</fullName>
    </submittedName>
</protein>
<evidence type="ECO:0000256" key="1">
    <source>
        <dbReference type="ARBA" id="ARBA00004167"/>
    </source>
</evidence>
<evidence type="ECO:0000313" key="8">
    <source>
        <dbReference type="Proteomes" id="UP000502035"/>
    </source>
</evidence>
<dbReference type="Pfam" id="PF04228">
    <property type="entry name" value="Zn_peptidase"/>
    <property type="match status" value="1"/>
</dbReference>
<feature type="transmembrane region" description="Helical" evidence="6">
    <location>
        <begin position="40"/>
        <end position="60"/>
    </location>
</feature>
<comment type="subcellular location">
    <subcellularLocation>
        <location evidence="1">Membrane</location>
        <topology evidence="1">Single-pass membrane protein</topology>
    </subcellularLocation>
</comment>
<evidence type="ECO:0000256" key="6">
    <source>
        <dbReference type="SAM" id="Phobius"/>
    </source>
</evidence>
<feature type="region of interest" description="Disordered" evidence="5">
    <location>
        <begin position="268"/>
        <end position="289"/>
    </location>
</feature>
<name>A0A6G7YIN2_9ACTN</name>
<dbReference type="Proteomes" id="UP000502035">
    <property type="component" value="Chromosome"/>
</dbReference>
<dbReference type="PANTHER" id="PTHR30168">
    <property type="entry name" value="PUTATIVE MEMBRANE PROTEIN YPFJ"/>
    <property type="match status" value="1"/>
</dbReference>
<dbReference type="AlphaFoldDB" id="A0A6G7YIN2"/>
<evidence type="ECO:0000256" key="2">
    <source>
        <dbReference type="ARBA" id="ARBA00022692"/>
    </source>
</evidence>
<dbReference type="RefSeq" id="WP_166320176.1">
    <property type="nucleotide sequence ID" value="NZ_CP049866.1"/>
</dbReference>
<sequence length="317" mass="32838">MRFNPKADISGGRVSDAGRGGGGGMGGGGMRIPIPGGTRAGGGIGGVLIVVLIIVLNMCMGSNGGGGSTSPGTGIDPQGQAGSPQGLQEDSERYANCKTGQDANEDVDCARKAVLFSLEQFWGRTLPEQGGPQLAPAQTKTFSGGVGTGCGQATSQVGPFYCPADQGIYLDTTFFADVLEGQLGGEGGDFVEPYVLAHEYGHHIQNLLGTMGKVRTQKGPDSDAVRLELQADCYAGMWTRDASDGDGILAELDQGDIDEALDSAKTVGDDRIQQKSGQGVDPEGWTHGSSEQRMAWFTTGYEQGTLQACDTFSASQL</sequence>
<evidence type="ECO:0000256" key="4">
    <source>
        <dbReference type="ARBA" id="ARBA00023136"/>
    </source>
</evidence>
<dbReference type="KEGG" id="npi:G7071_15390"/>
<accession>A0A6G7YIN2</accession>
<dbReference type="InterPro" id="IPR007343">
    <property type="entry name" value="Uncharacterised_pept_Zn_put"/>
</dbReference>
<evidence type="ECO:0000256" key="5">
    <source>
        <dbReference type="SAM" id="MobiDB-lite"/>
    </source>
</evidence>
<organism evidence="7 8">
    <name type="scientific">Nocardioides piscis</name>
    <dbReference type="NCBI Taxonomy" id="2714938"/>
    <lineage>
        <taxon>Bacteria</taxon>
        <taxon>Bacillati</taxon>
        <taxon>Actinomycetota</taxon>
        <taxon>Actinomycetes</taxon>
        <taxon>Propionibacteriales</taxon>
        <taxon>Nocardioidaceae</taxon>
        <taxon>Nocardioides</taxon>
    </lineage>
</organism>
<keyword evidence="2 6" id="KW-0812">Transmembrane</keyword>
<dbReference type="GO" id="GO:0016020">
    <property type="term" value="C:membrane"/>
    <property type="evidence" value="ECO:0007669"/>
    <property type="project" value="UniProtKB-SubCell"/>
</dbReference>